<comment type="subcellular location">
    <subcellularLocation>
        <location evidence="2">Cytoplasm</location>
    </subcellularLocation>
</comment>
<evidence type="ECO:0000256" key="4">
    <source>
        <dbReference type="ARBA" id="ARBA00022490"/>
    </source>
</evidence>
<feature type="domain" description="PPIase FKBP-type" evidence="11">
    <location>
        <begin position="7"/>
        <end position="81"/>
    </location>
</feature>
<dbReference type="Pfam" id="PF00254">
    <property type="entry name" value="FKBP_C"/>
    <property type="match status" value="1"/>
</dbReference>
<dbReference type="SUPFAM" id="SSF54534">
    <property type="entry name" value="FKBP-like"/>
    <property type="match status" value="1"/>
</dbReference>
<evidence type="ECO:0000313" key="13">
    <source>
        <dbReference type="Proteomes" id="UP000659388"/>
    </source>
</evidence>
<evidence type="ECO:0000256" key="8">
    <source>
        <dbReference type="ARBA" id="ARBA00037071"/>
    </source>
</evidence>
<proteinExistence type="inferred from homology"/>
<name>A0A937F9Z7_9BACT</name>
<evidence type="ECO:0000313" key="12">
    <source>
        <dbReference type="EMBL" id="MBL3657976.1"/>
    </source>
</evidence>
<protein>
    <recommendedName>
        <fullName evidence="10">Peptidyl-prolyl cis-trans isomerase</fullName>
        <ecNumber evidence="10">5.2.1.8</ecNumber>
    </recommendedName>
</protein>
<evidence type="ECO:0000256" key="7">
    <source>
        <dbReference type="ARBA" id="ARBA00023235"/>
    </source>
</evidence>
<dbReference type="EMBL" id="JAESIY010000010">
    <property type="protein sequence ID" value="MBL3657976.1"/>
    <property type="molecule type" value="Genomic_DNA"/>
</dbReference>
<dbReference type="EC" id="5.2.1.8" evidence="10"/>
<dbReference type="InterPro" id="IPR001179">
    <property type="entry name" value="PPIase_FKBP_dom"/>
</dbReference>
<evidence type="ECO:0000256" key="9">
    <source>
        <dbReference type="PROSITE-ProRule" id="PRU00277"/>
    </source>
</evidence>
<gene>
    <name evidence="12" type="ORF">JL102_17630</name>
</gene>
<comment type="catalytic activity">
    <reaction evidence="1 9 10">
        <text>[protein]-peptidylproline (omega=180) = [protein]-peptidylproline (omega=0)</text>
        <dbReference type="Rhea" id="RHEA:16237"/>
        <dbReference type="Rhea" id="RHEA-COMP:10747"/>
        <dbReference type="Rhea" id="RHEA-COMP:10748"/>
        <dbReference type="ChEBI" id="CHEBI:83833"/>
        <dbReference type="ChEBI" id="CHEBI:83834"/>
        <dbReference type="EC" id="5.2.1.8"/>
    </reaction>
</comment>
<keyword evidence="6" id="KW-0143">Chaperone</keyword>
<reference evidence="12" key="1">
    <citation type="submission" date="2021-01" db="EMBL/GenBank/DDBJ databases">
        <title>Fulvivirga kasyanovii gen. nov., sp nov., a novel member of the phylum Bacteroidetes isolated from seawater in a mussel farm.</title>
        <authorList>
            <person name="Zhao L.-H."/>
            <person name="Wang Z.-J."/>
        </authorList>
    </citation>
    <scope>NUCLEOTIDE SEQUENCE</scope>
    <source>
        <strain evidence="12">2943</strain>
    </source>
</reference>
<dbReference type="GO" id="GO:0005737">
    <property type="term" value="C:cytoplasm"/>
    <property type="evidence" value="ECO:0007669"/>
    <property type="project" value="UniProtKB-SubCell"/>
</dbReference>
<comment type="function">
    <text evidence="8">Also involved in hydrogenase metallocenter assembly, probably by participating in the nickel insertion step. This function in hydrogenase biosynthesis requires chaperone activity and the presence of the metal-binding domain, but not PPIase activity.</text>
</comment>
<keyword evidence="4" id="KW-0963">Cytoplasm</keyword>
<dbReference type="PROSITE" id="PS50059">
    <property type="entry name" value="FKBP_PPIASE"/>
    <property type="match status" value="1"/>
</dbReference>
<dbReference type="PANTHER" id="PTHR47861:SF3">
    <property type="entry name" value="FKBP-TYPE PEPTIDYL-PROLYL CIS-TRANS ISOMERASE SLYD"/>
    <property type="match status" value="1"/>
</dbReference>
<sequence>MSEAKKGDRVKVHYTGKLKDGSVFDSSKDREPLEFEIGSGMMIAGFDKAVTGMKVGDNKTADIPADEGYGQRNTEMVVEVPKAQLPADLNPEVGQQLAMQQPNGQSIPVLVTKVETETIEIDANHPLAGKDLVFDIELVSIN</sequence>
<evidence type="ECO:0000256" key="3">
    <source>
        <dbReference type="ARBA" id="ARBA00006577"/>
    </source>
</evidence>
<dbReference type="Gene3D" id="3.10.50.40">
    <property type="match status" value="1"/>
</dbReference>
<keyword evidence="5 9" id="KW-0697">Rotamase</keyword>
<evidence type="ECO:0000256" key="2">
    <source>
        <dbReference type="ARBA" id="ARBA00004496"/>
    </source>
</evidence>
<dbReference type="GO" id="GO:0003755">
    <property type="term" value="F:peptidyl-prolyl cis-trans isomerase activity"/>
    <property type="evidence" value="ECO:0007669"/>
    <property type="project" value="UniProtKB-UniRule"/>
</dbReference>
<dbReference type="InterPro" id="IPR046357">
    <property type="entry name" value="PPIase_dom_sf"/>
</dbReference>
<evidence type="ECO:0000256" key="1">
    <source>
        <dbReference type="ARBA" id="ARBA00000971"/>
    </source>
</evidence>
<dbReference type="AlphaFoldDB" id="A0A937F9Z7"/>
<dbReference type="Proteomes" id="UP000659388">
    <property type="component" value="Unassembled WGS sequence"/>
</dbReference>
<keyword evidence="7 9" id="KW-0413">Isomerase</keyword>
<accession>A0A937F9Z7</accession>
<dbReference type="GO" id="GO:0042026">
    <property type="term" value="P:protein refolding"/>
    <property type="evidence" value="ECO:0007669"/>
    <property type="project" value="UniProtKB-ARBA"/>
</dbReference>
<keyword evidence="13" id="KW-1185">Reference proteome</keyword>
<comment type="caution">
    <text evidence="12">The sequence shown here is derived from an EMBL/GenBank/DDBJ whole genome shotgun (WGS) entry which is preliminary data.</text>
</comment>
<comment type="similarity">
    <text evidence="3 10">Belongs to the FKBP-type PPIase family.</text>
</comment>
<evidence type="ECO:0000256" key="5">
    <source>
        <dbReference type="ARBA" id="ARBA00023110"/>
    </source>
</evidence>
<dbReference type="PANTHER" id="PTHR47861">
    <property type="entry name" value="FKBP-TYPE PEPTIDYL-PROLYL CIS-TRANS ISOMERASE SLYD"/>
    <property type="match status" value="1"/>
</dbReference>
<organism evidence="12 13">
    <name type="scientific">Fulvivirga sediminis</name>
    <dbReference type="NCBI Taxonomy" id="2803949"/>
    <lineage>
        <taxon>Bacteria</taxon>
        <taxon>Pseudomonadati</taxon>
        <taxon>Bacteroidota</taxon>
        <taxon>Cytophagia</taxon>
        <taxon>Cytophagales</taxon>
        <taxon>Fulvivirgaceae</taxon>
        <taxon>Fulvivirga</taxon>
    </lineage>
</organism>
<evidence type="ECO:0000259" key="11">
    <source>
        <dbReference type="PROSITE" id="PS50059"/>
    </source>
</evidence>
<evidence type="ECO:0000256" key="6">
    <source>
        <dbReference type="ARBA" id="ARBA00023186"/>
    </source>
</evidence>
<dbReference type="RefSeq" id="WP_202245771.1">
    <property type="nucleotide sequence ID" value="NZ_JAESIY010000010.1"/>
</dbReference>
<evidence type="ECO:0000256" key="10">
    <source>
        <dbReference type="RuleBase" id="RU003915"/>
    </source>
</evidence>